<keyword evidence="2" id="KW-0472">Membrane</keyword>
<feature type="compositionally biased region" description="Low complexity" evidence="1">
    <location>
        <begin position="110"/>
        <end position="121"/>
    </location>
</feature>
<keyword evidence="2" id="KW-1133">Transmembrane helix</keyword>
<keyword evidence="4" id="KW-1185">Reference proteome</keyword>
<feature type="transmembrane region" description="Helical" evidence="2">
    <location>
        <begin position="30"/>
        <end position="49"/>
    </location>
</feature>
<dbReference type="Proteomes" id="UP000503820">
    <property type="component" value="Unassembled WGS sequence"/>
</dbReference>
<reference evidence="3 4" key="1">
    <citation type="submission" date="2020-05" db="EMBL/GenBank/DDBJ databases">
        <title>Draft genome sequence of Desulfovibrio psychrotolerans JS1T.</title>
        <authorList>
            <person name="Ueno A."/>
            <person name="Tamazawa S."/>
            <person name="Tamamura S."/>
            <person name="Murakami T."/>
            <person name="Kiyama T."/>
            <person name="Inomata H."/>
            <person name="Amano Y."/>
            <person name="Miyakawa K."/>
            <person name="Tamaki H."/>
            <person name="Naganuma T."/>
            <person name="Kaneko K."/>
        </authorList>
    </citation>
    <scope>NUCLEOTIDE SEQUENCE [LARGE SCALE GENOMIC DNA]</scope>
    <source>
        <strain evidence="3 4">JS1</strain>
    </source>
</reference>
<evidence type="ECO:0000256" key="1">
    <source>
        <dbReference type="SAM" id="MobiDB-lite"/>
    </source>
</evidence>
<evidence type="ECO:0000256" key="2">
    <source>
        <dbReference type="SAM" id="Phobius"/>
    </source>
</evidence>
<name>A0A7J0BXM4_9BACT</name>
<sequence>MFKFAVILFVLVWLGSLVFSRRRRVIKDVNHLLQLIIAAALFFMGSTVLRNTVIYENMFLYVPALAGLMAGAWGTAYLIMRNVGKGTRSSLKTGSGNGKTGRTAGGTNKARSSSSARRPRD</sequence>
<feature type="region of interest" description="Disordered" evidence="1">
    <location>
        <begin position="86"/>
        <end position="121"/>
    </location>
</feature>
<proteinExistence type="predicted"/>
<dbReference type="RefSeq" id="WP_174410385.1">
    <property type="nucleotide sequence ID" value="NZ_BLVP01000010.1"/>
</dbReference>
<organism evidence="3 4">
    <name type="scientific">Desulfovibrio psychrotolerans</name>
    <dbReference type="NCBI Taxonomy" id="415242"/>
    <lineage>
        <taxon>Bacteria</taxon>
        <taxon>Pseudomonadati</taxon>
        <taxon>Thermodesulfobacteriota</taxon>
        <taxon>Desulfovibrionia</taxon>
        <taxon>Desulfovibrionales</taxon>
        <taxon>Desulfovibrionaceae</taxon>
        <taxon>Desulfovibrio</taxon>
    </lineage>
</organism>
<dbReference type="EMBL" id="BLVP01000010">
    <property type="protein sequence ID" value="GFM37744.1"/>
    <property type="molecule type" value="Genomic_DNA"/>
</dbReference>
<dbReference type="AlphaFoldDB" id="A0A7J0BXM4"/>
<protein>
    <submittedName>
        <fullName evidence="3">Uncharacterized protein</fullName>
    </submittedName>
</protein>
<evidence type="ECO:0000313" key="3">
    <source>
        <dbReference type="EMBL" id="GFM37744.1"/>
    </source>
</evidence>
<comment type="caution">
    <text evidence="3">The sequence shown here is derived from an EMBL/GenBank/DDBJ whole genome shotgun (WGS) entry which is preliminary data.</text>
</comment>
<gene>
    <name evidence="3" type="ORF">DSM19430T_24280</name>
</gene>
<evidence type="ECO:0000313" key="4">
    <source>
        <dbReference type="Proteomes" id="UP000503820"/>
    </source>
</evidence>
<accession>A0A7J0BXM4</accession>
<keyword evidence="2" id="KW-0812">Transmembrane</keyword>
<feature type="transmembrane region" description="Helical" evidence="2">
    <location>
        <begin position="58"/>
        <end position="80"/>
    </location>
</feature>